<reference evidence="1" key="1">
    <citation type="submission" date="2020-02" db="EMBL/GenBank/DDBJ databases">
        <authorList>
            <person name="Palmer J.M."/>
        </authorList>
    </citation>
    <scope>NUCLEOTIDE SEQUENCE</scope>
    <source>
        <strain evidence="1">EPUS1.4</strain>
        <tissue evidence="1">Thallus</tissue>
    </source>
</reference>
<gene>
    <name evidence="1" type="ORF">GJ744_006113</name>
</gene>
<evidence type="ECO:0000313" key="1">
    <source>
        <dbReference type="EMBL" id="KAF7510747.1"/>
    </source>
</evidence>
<dbReference type="Proteomes" id="UP000606974">
    <property type="component" value="Unassembled WGS sequence"/>
</dbReference>
<name>A0A8H7E645_9EURO</name>
<organism evidence="1 2">
    <name type="scientific">Endocarpon pusillum</name>
    <dbReference type="NCBI Taxonomy" id="364733"/>
    <lineage>
        <taxon>Eukaryota</taxon>
        <taxon>Fungi</taxon>
        <taxon>Dikarya</taxon>
        <taxon>Ascomycota</taxon>
        <taxon>Pezizomycotina</taxon>
        <taxon>Eurotiomycetes</taxon>
        <taxon>Chaetothyriomycetidae</taxon>
        <taxon>Verrucariales</taxon>
        <taxon>Verrucariaceae</taxon>
        <taxon>Endocarpon</taxon>
    </lineage>
</organism>
<proteinExistence type="predicted"/>
<protein>
    <submittedName>
        <fullName evidence="1">Uncharacterized protein</fullName>
    </submittedName>
</protein>
<dbReference type="AlphaFoldDB" id="A0A8H7E645"/>
<sequence>MIDLSVSDGDREKEEEEEKTILRYYIQEEADGTNVNVLGDREQTQVTLDSELFVTLSFDRVWPSKLKDFGVLVNNRSPVFLLLRYLVRPDVFELKI</sequence>
<comment type="caution">
    <text evidence="1">The sequence shown here is derived from an EMBL/GenBank/DDBJ whole genome shotgun (WGS) entry which is preliminary data.</text>
</comment>
<keyword evidence="2" id="KW-1185">Reference proteome</keyword>
<dbReference type="EMBL" id="JAACFV010000027">
    <property type="protein sequence ID" value="KAF7510747.1"/>
    <property type="molecule type" value="Genomic_DNA"/>
</dbReference>
<accession>A0A8H7E645</accession>
<evidence type="ECO:0000313" key="2">
    <source>
        <dbReference type="Proteomes" id="UP000606974"/>
    </source>
</evidence>